<dbReference type="GO" id="GO:0016301">
    <property type="term" value="F:kinase activity"/>
    <property type="evidence" value="ECO:0007669"/>
    <property type="project" value="UniProtKB-KW"/>
</dbReference>
<dbReference type="Gene3D" id="3.30.980.10">
    <property type="entry name" value="Threonyl-trna Synthetase, Chain A, domain 2"/>
    <property type="match status" value="1"/>
</dbReference>
<reference evidence="3" key="1">
    <citation type="submission" date="2016-10" db="EMBL/GenBank/DDBJ databases">
        <authorList>
            <person name="Varghese N."/>
            <person name="Submissions S."/>
        </authorList>
    </citation>
    <scope>NUCLEOTIDE SEQUENCE [LARGE SCALE GENOMIC DNA]</scope>
    <source>
        <strain evidence="3">DSM 11005</strain>
    </source>
</reference>
<dbReference type="Gene3D" id="3.40.50.300">
    <property type="entry name" value="P-loop containing nucleotide triphosphate hydrolases"/>
    <property type="match status" value="1"/>
</dbReference>
<dbReference type="CDD" id="cd02028">
    <property type="entry name" value="UMPK_like"/>
    <property type="match status" value="1"/>
</dbReference>
<evidence type="ECO:0000259" key="1">
    <source>
        <dbReference type="Pfam" id="PF00485"/>
    </source>
</evidence>
<keyword evidence="2" id="KW-0808">Transferase</keyword>
<dbReference type="PANTHER" id="PTHR10285">
    <property type="entry name" value="URIDINE KINASE"/>
    <property type="match status" value="1"/>
</dbReference>
<gene>
    <name evidence="2" type="ORF">SAMN04487864_1103</name>
</gene>
<keyword evidence="2" id="KW-0418">Kinase</keyword>
<proteinExistence type="predicted"/>
<dbReference type="InterPro" id="IPR027417">
    <property type="entry name" value="P-loop_NTPase"/>
</dbReference>
<dbReference type="Proteomes" id="UP000198943">
    <property type="component" value="Unassembled WGS sequence"/>
</dbReference>
<sequence>MLHITLPGGVKREFAVGTTLAEMGKDFSDNYDSPLAVGVFDGLEYSLSYQVTEDGEVSFIPMNSVEGMRAFVRSIVFVCDVAMKELFPDTELEVCNSLGSALYCIMPKNPLTPVQLKQLEDKMRTIVAAKYPIVTFPVDRREAIERAKQDPYLGQDVLAMINMAPESETLFAYELCGVREPFFEPLLPSTEHLAAFELIPFDKGFVINYPEIEDYRNLPPWDTVRRINHAYQEAEEWSAMIGCNTLAKLNRIIREGRADKIIRVAEGLQEKKFVAIADYITQHRDKLKFVLIAGPSSSGKTSSNQRLCVQMEVNGLHPIPISMDNYYVNREDTPKNPDGTYDFERVDVIDIPLFNEHLTQLLRGETVMLPYYNFMTGHREYRGQKIRMQENSIFVIEGIHALNRKVTESVPDENKLKIFVSALTPMSLDAFNRIHTTDLRLLRRMVRDSRFRSHDALDTIKMWPSVRYGEEKYIFPCQEEADIFFNTSLIYEPAILRKFAVPLLESVPKEEKKAFFTASRLLRLLRLVEPLDEDMIPNNSILKEFIGGSAFAKEL</sequence>
<organism evidence="2 3">
    <name type="scientific">Succiniclasticum ruminis</name>
    <dbReference type="NCBI Taxonomy" id="40841"/>
    <lineage>
        <taxon>Bacteria</taxon>
        <taxon>Bacillati</taxon>
        <taxon>Bacillota</taxon>
        <taxon>Negativicutes</taxon>
        <taxon>Acidaminococcales</taxon>
        <taxon>Acidaminococcaceae</taxon>
        <taxon>Succiniclasticum</taxon>
    </lineage>
</organism>
<protein>
    <submittedName>
        <fullName evidence="2">Uridine kinase</fullName>
    </submittedName>
</protein>
<dbReference type="InterPro" id="IPR006083">
    <property type="entry name" value="PRK/URK"/>
</dbReference>
<feature type="domain" description="Phosphoribulokinase/uridine kinase" evidence="1">
    <location>
        <begin position="292"/>
        <end position="486"/>
    </location>
</feature>
<accession>A0A1G6MJX4</accession>
<dbReference type="OrthoDB" id="9764644at2"/>
<dbReference type="EMBL" id="FMYW01000010">
    <property type="protein sequence ID" value="SDC55918.1"/>
    <property type="molecule type" value="Genomic_DNA"/>
</dbReference>
<name>A0A1G6MJX4_9FIRM</name>
<dbReference type="Pfam" id="PF00485">
    <property type="entry name" value="PRK"/>
    <property type="match status" value="1"/>
</dbReference>
<dbReference type="RefSeq" id="WP_093730601.1">
    <property type="nucleotide sequence ID" value="NZ_FMYW01000010.1"/>
</dbReference>
<dbReference type="SUPFAM" id="SSF55186">
    <property type="entry name" value="ThrRS/AlaRS common domain"/>
    <property type="match status" value="1"/>
</dbReference>
<evidence type="ECO:0000313" key="2">
    <source>
        <dbReference type="EMBL" id="SDC55918.1"/>
    </source>
</evidence>
<dbReference type="GO" id="GO:0005524">
    <property type="term" value="F:ATP binding"/>
    <property type="evidence" value="ECO:0007669"/>
    <property type="project" value="InterPro"/>
</dbReference>
<dbReference type="InterPro" id="IPR018163">
    <property type="entry name" value="Thr/Ala-tRNA-synth_IIc_edit"/>
</dbReference>
<evidence type="ECO:0000313" key="3">
    <source>
        <dbReference type="Proteomes" id="UP000198943"/>
    </source>
</evidence>
<keyword evidence="3" id="KW-1185">Reference proteome</keyword>
<dbReference type="AlphaFoldDB" id="A0A1G6MJX4"/>
<dbReference type="SUPFAM" id="SSF52540">
    <property type="entry name" value="P-loop containing nucleoside triphosphate hydrolases"/>
    <property type="match status" value="1"/>
</dbReference>
<dbReference type="SUPFAM" id="SSF81271">
    <property type="entry name" value="TGS-like"/>
    <property type="match status" value="1"/>
</dbReference>
<dbReference type="InterPro" id="IPR012676">
    <property type="entry name" value="TGS-like"/>
</dbReference>